<dbReference type="PANTHER" id="PTHR34874">
    <property type="entry name" value="PROTEIN YCHN"/>
    <property type="match status" value="1"/>
</dbReference>
<dbReference type="EMBL" id="JSUM01000013">
    <property type="protein sequence ID" value="KGQ70133.1"/>
    <property type="molecule type" value="Genomic_DNA"/>
</dbReference>
<dbReference type="NCBIfam" id="TIGR03012">
    <property type="entry name" value="sulf_tusD_dsrE"/>
    <property type="match status" value="1"/>
</dbReference>
<dbReference type="FunFam" id="3.40.1260.10:FF:000001">
    <property type="entry name" value="Sulfurtransferase TusD"/>
    <property type="match status" value="1"/>
</dbReference>
<dbReference type="SUPFAM" id="SSF75169">
    <property type="entry name" value="DsrEFH-like"/>
    <property type="match status" value="1"/>
</dbReference>
<comment type="subcellular location">
    <subcellularLocation>
        <location evidence="1">Cytoplasm</location>
    </subcellularLocation>
</comment>
<comment type="similarity">
    <text evidence="2">Belongs to the DsrE/TusD family.</text>
</comment>
<protein>
    <submittedName>
        <fullName evidence="5">Sulfur transfer complex subunit TusD</fullName>
    </submittedName>
</protein>
<keyword evidence="6" id="KW-1185">Reference proteome</keyword>
<dbReference type="InterPro" id="IPR027396">
    <property type="entry name" value="DsrEFH-like"/>
</dbReference>
<gene>
    <name evidence="5" type="ORF">OA57_08730</name>
</gene>
<keyword evidence="4" id="KW-0808">Transferase</keyword>
<evidence type="ECO:0000256" key="4">
    <source>
        <dbReference type="ARBA" id="ARBA00022679"/>
    </source>
</evidence>
<proteinExistence type="inferred from homology"/>
<evidence type="ECO:0000256" key="1">
    <source>
        <dbReference type="ARBA" id="ARBA00004496"/>
    </source>
</evidence>
<dbReference type="Proteomes" id="UP000030380">
    <property type="component" value="Unassembled WGS sequence"/>
</dbReference>
<reference evidence="5 6" key="1">
    <citation type="submission" date="2014-11" db="EMBL/GenBank/DDBJ databases">
        <title>Draft genome sequence of Chelonobacter oris 1662T, associated with respiratory disease in Hermann's Tortoises.</title>
        <authorList>
            <person name="Kudirkiene E."/>
            <person name="Hansen M.J."/>
            <person name="Bojesen A.M."/>
        </authorList>
    </citation>
    <scope>NUCLEOTIDE SEQUENCE [LARGE SCALE GENOMIC DNA]</scope>
    <source>
        <strain evidence="5 6">1662</strain>
    </source>
</reference>
<evidence type="ECO:0000256" key="2">
    <source>
        <dbReference type="ARBA" id="ARBA00007067"/>
    </source>
</evidence>
<dbReference type="GO" id="GO:0002143">
    <property type="term" value="P:tRNA wobble position uridine thiolation"/>
    <property type="evidence" value="ECO:0007669"/>
    <property type="project" value="TreeGrafter"/>
</dbReference>
<comment type="caution">
    <text evidence="5">The sequence shown here is derived from an EMBL/GenBank/DDBJ whole genome shotgun (WGS) entry which is preliminary data.</text>
</comment>
<dbReference type="RefSeq" id="WP_034616405.1">
    <property type="nucleotide sequence ID" value="NZ_JSUM01000013.1"/>
</dbReference>
<dbReference type="GO" id="GO:1990228">
    <property type="term" value="C:sulfurtransferase complex"/>
    <property type="evidence" value="ECO:0007669"/>
    <property type="project" value="TreeGrafter"/>
</dbReference>
<dbReference type="PANTHER" id="PTHR34874:SF3">
    <property type="entry name" value="SULFURTRANSFERASE TUSD"/>
    <property type="match status" value="1"/>
</dbReference>
<sequence>MRYVLQVTQPLYGGQGSALALQLAQTLLKCGHQLDQVFFYREGVYHGNAYTYPASDEPNLLLQWQAFARQYQVRLNLCVAAAQRRGVVSAQSAVDGMQDNLAAGFEIAGLGEFTRAVLDADRLISI</sequence>
<evidence type="ECO:0000313" key="6">
    <source>
        <dbReference type="Proteomes" id="UP000030380"/>
    </source>
</evidence>
<evidence type="ECO:0000256" key="3">
    <source>
        <dbReference type="ARBA" id="ARBA00022490"/>
    </source>
</evidence>
<organism evidence="5 6">
    <name type="scientific">Chelonobacter oris</name>
    <dbReference type="NCBI Taxonomy" id="505317"/>
    <lineage>
        <taxon>Bacteria</taxon>
        <taxon>Pseudomonadati</taxon>
        <taxon>Pseudomonadota</taxon>
        <taxon>Gammaproteobacteria</taxon>
        <taxon>Pasteurellales</taxon>
        <taxon>Pasteurellaceae</taxon>
        <taxon>Chelonobacter</taxon>
    </lineage>
</organism>
<keyword evidence="3" id="KW-0963">Cytoplasm</keyword>
<dbReference type="OrthoDB" id="9787483at2"/>
<dbReference type="STRING" id="505317.OA57_08730"/>
<accession>A0A0A3AL79</accession>
<evidence type="ECO:0000313" key="5">
    <source>
        <dbReference type="EMBL" id="KGQ70133.1"/>
    </source>
</evidence>
<dbReference type="Pfam" id="PF02635">
    <property type="entry name" value="DsrE"/>
    <property type="match status" value="1"/>
</dbReference>
<dbReference type="AlphaFoldDB" id="A0A0A3AL79"/>
<dbReference type="InterPro" id="IPR017463">
    <property type="entry name" value="Sulphur_relay_TusD/DsrE"/>
</dbReference>
<dbReference type="Gene3D" id="3.40.1260.10">
    <property type="entry name" value="DsrEFH-like"/>
    <property type="match status" value="1"/>
</dbReference>
<name>A0A0A3AL79_9PAST</name>
<dbReference type="NCBIfam" id="NF001237">
    <property type="entry name" value="PRK00207.1"/>
    <property type="match status" value="1"/>
</dbReference>
<dbReference type="InterPro" id="IPR003787">
    <property type="entry name" value="Sulphur_relay_DsrE/F-like"/>
</dbReference>
<dbReference type="GO" id="GO:0016783">
    <property type="term" value="F:sulfurtransferase activity"/>
    <property type="evidence" value="ECO:0007669"/>
    <property type="project" value="InterPro"/>
</dbReference>
<dbReference type="GO" id="GO:0097163">
    <property type="term" value="F:sulfur carrier activity"/>
    <property type="evidence" value="ECO:0007669"/>
    <property type="project" value="TreeGrafter"/>
</dbReference>